<proteinExistence type="inferred from homology"/>
<evidence type="ECO:0000256" key="3">
    <source>
        <dbReference type="ARBA" id="ARBA00022692"/>
    </source>
</evidence>
<feature type="binding site" evidence="6">
    <location>
        <position position="185"/>
    </location>
    <ligand>
        <name>Zn(2+)</name>
        <dbReference type="ChEBI" id="CHEBI:29105"/>
    </ligand>
</feature>
<sequence length="208" mass="23502">MKRELKEEIANAITHGIGAILSIPALILLIIKAINYGSAWHIVSFTIFGATMLLLYICSTLLHSIRHPNMVRIFTILDHSAIYLLIAGTYTPFLLVTLRGTIGWTLFTIIWTLAVSGVFFKFIFVNRFELMSTIVYLIMGWLIIFAIKPIYYGITGDGFFYLLLGGLLYSVGSIFFLAKKIPYSHAIWHLFVLLGSASMYICVFKFVV</sequence>
<dbReference type="AlphaFoldDB" id="A0A8J3AGK5"/>
<reference evidence="9" key="1">
    <citation type="journal article" date="2019" name="Int. J. Syst. Evol. Microbiol.">
        <title>The Global Catalogue of Microorganisms (GCM) 10K type strain sequencing project: providing services to taxonomists for standard genome sequencing and annotation.</title>
        <authorList>
            <consortium name="The Broad Institute Genomics Platform"/>
            <consortium name="The Broad Institute Genome Sequencing Center for Infectious Disease"/>
            <person name="Wu L."/>
            <person name="Ma J."/>
        </authorList>
    </citation>
    <scope>NUCLEOTIDE SEQUENCE [LARGE SCALE GENOMIC DNA]</scope>
    <source>
        <strain evidence="9">CGMCC 1.14993</strain>
    </source>
</reference>
<feature type="transmembrane region" description="Helical" evidence="7">
    <location>
        <begin position="102"/>
        <end position="122"/>
    </location>
</feature>
<feature type="transmembrane region" description="Helical" evidence="7">
    <location>
        <begin position="12"/>
        <end position="34"/>
    </location>
</feature>
<dbReference type="GO" id="GO:0046872">
    <property type="term" value="F:metal ion binding"/>
    <property type="evidence" value="ECO:0007669"/>
    <property type="project" value="UniProtKB-KW"/>
</dbReference>
<organism evidence="8 9">
    <name type="scientific">Gottfriedia solisilvae</name>
    <dbReference type="NCBI Taxonomy" id="1516104"/>
    <lineage>
        <taxon>Bacteria</taxon>
        <taxon>Bacillati</taxon>
        <taxon>Bacillota</taxon>
        <taxon>Bacilli</taxon>
        <taxon>Bacillales</taxon>
        <taxon>Bacillaceae</taxon>
        <taxon>Gottfriedia</taxon>
    </lineage>
</organism>
<dbReference type="Pfam" id="PF03006">
    <property type="entry name" value="HlyIII"/>
    <property type="match status" value="1"/>
</dbReference>
<accession>A0A8J3AGK5</accession>
<evidence type="ECO:0000256" key="7">
    <source>
        <dbReference type="SAM" id="Phobius"/>
    </source>
</evidence>
<feature type="transmembrane region" description="Helical" evidence="7">
    <location>
        <begin position="40"/>
        <end position="62"/>
    </location>
</feature>
<evidence type="ECO:0000256" key="1">
    <source>
        <dbReference type="ARBA" id="ARBA00004127"/>
    </source>
</evidence>
<keyword evidence="9" id="KW-1185">Reference proteome</keyword>
<dbReference type="InterPro" id="IPR004254">
    <property type="entry name" value="AdipoR/HlyIII-related"/>
</dbReference>
<evidence type="ECO:0000256" key="6">
    <source>
        <dbReference type="PIRSR" id="PIRSR604254-1"/>
    </source>
</evidence>
<evidence type="ECO:0000256" key="4">
    <source>
        <dbReference type="ARBA" id="ARBA00022989"/>
    </source>
</evidence>
<dbReference type="GO" id="GO:0012505">
    <property type="term" value="C:endomembrane system"/>
    <property type="evidence" value="ECO:0007669"/>
    <property type="project" value="UniProtKB-SubCell"/>
</dbReference>
<comment type="similarity">
    <text evidence="2">Belongs to the UPF0073 (Hly-III) family.</text>
</comment>
<keyword evidence="6" id="KW-0862">Zinc</keyword>
<feature type="transmembrane region" description="Helical" evidence="7">
    <location>
        <begin position="134"/>
        <end position="152"/>
    </location>
</feature>
<feature type="transmembrane region" description="Helical" evidence="7">
    <location>
        <begin position="74"/>
        <end position="96"/>
    </location>
</feature>
<keyword evidence="4 7" id="KW-1133">Transmembrane helix</keyword>
<dbReference type="PANTHER" id="PTHR20855">
    <property type="entry name" value="ADIPOR/PROGESTIN RECEPTOR-RELATED"/>
    <property type="match status" value="1"/>
</dbReference>
<keyword evidence="5 7" id="KW-0472">Membrane</keyword>
<comment type="caution">
    <text evidence="8">The sequence shown here is derived from an EMBL/GenBank/DDBJ whole genome shotgun (WGS) entry which is preliminary data.</text>
</comment>
<name>A0A8J3AGK5_9BACI</name>
<evidence type="ECO:0000256" key="2">
    <source>
        <dbReference type="ARBA" id="ARBA00008488"/>
    </source>
</evidence>
<evidence type="ECO:0000313" key="9">
    <source>
        <dbReference type="Proteomes" id="UP000626244"/>
    </source>
</evidence>
<comment type="subcellular location">
    <subcellularLocation>
        <location evidence="1">Endomembrane system</location>
        <topology evidence="1">Multi-pass membrane protein</topology>
    </subcellularLocation>
</comment>
<feature type="transmembrane region" description="Helical" evidence="7">
    <location>
        <begin position="190"/>
        <end position="207"/>
    </location>
</feature>
<protein>
    <submittedName>
        <fullName evidence="8">Hemolysin III</fullName>
    </submittedName>
</protein>
<dbReference type="EMBL" id="BMHB01000001">
    <property type="protein sequence ID" value="GGI12465.1"/>
    <property type="molecule type" value="Genomic_DNA"/>
</dbReference>
<feature type="binding site" evidence="6">
    <location>
        <position position="63"/>
    </location>
    <ligand>
        <name>Zn(2+)</name>
        <dbReference type="ChEBI" id="CHEBI:29105"/>
    </ligand>
</feature>
<keyword evidence="3 7" id="KW-0812">Transmembrane</keyword>
<dbReference type="RefSeq" id="WP_087999507.1">
    <property type="nucleotide sequence ID" value="NZ_BMHB01000001.1"/>
</dbReference>
<feature type="binding site" evidence="6">
    <location>
        <position position="189"/>
    </location>
    <ligand>
        <name>Zn(2+)</name>
        <dbReference type="ChEBI" id="CHEBI:29105"/>
    </ligand>
</feature>
<dbReference type="OrthoDB" id="9813689at2"/>
<evidence type="ECO:0000256" key="5">
    <source>
        <dbReference type="ARBA" id="ARBA00023136"/>
    </source>
</evidence>
<dbReference type="Proteomes" id="UP000626244">
    <property type="component" value="Unassembled WGS sequence"/>
</dbReference>
<gene>
    <name evidence="8" type="ORF">GCM10007380_13050</name>
</gene>
<keyword evidence="6" id="KW-0479">Metal-binding</keyword>
<dbReference type="GO" id="GO:0016020">
    <property type="term" value="C:membrane"/>
    <property type="evidence" value="ECO:0007669"/>
    <property type="project" value="InterPro"/>
</dbReference>
<dbReference type="NCBIfam" id="TIGR01065">
    <property type="entry name" value="hlyIII"/>
    <property type="match status" value="1"/>
</dbReference>
<evidence type="ECO:0000313" key="8">
    <source>
        <dbReference type="EMBL" id="GGI12465.1"/>
    </source>
</evidence>
<dbReference type="GO" id="GO:0140911">
    <property type="term" value="F:pore-forming activity"/>
    <property type="evidence" value="ECO:0007669"/>
    <property type="project" value="InterPro"/>
</dbReference>
<dbReference type="PANTHER" id="PTHR20855:SF129">
    <property type="entry name" value="HEMOLYSIN-3 HOMOLOG"/>
    <property type="match status" value="1"/>
</dbReference>
<dbReference type="InterPro" id="IPR005744">
    <property type="entry name" value="Hy-lIII"/>
</dbReference>
<feature type="transmembrane region" description="Helical" evidence="7">
    <location>
        <begin position="158"/>
        <end position="178"/>
    </location>
</feature>